<feature type="signal peptide" evidence="1">
    <location>
        <begin position="1"/>
        <end position="18"/>
    </location>
</feature>
<dbReference type="EMBL" id="JBHSUB010000001">
    <property type="protein sequence ID" value="MFC6376667.1"/>
    <property type="molecule type" value="Genomic_DNA"/>
</dbReference>
<keyword evidence="3" id="KW-1185">Reference proteome</keyword>
<feature type="chain" id="PRO_5046714401" evidence="1">
    <location>
        <begin position="19"/>
        <end position="116"/>
    </location>
</feature>
<proteinExistence type="predicted"/>
<organism evidence="2 3">
    <name type="scientific">Tatumella terrea</name>
    <dbReference type="NCBI Taxonomy" id="419007"/>
    <lineage>
        <taxon>Bacteria</taxon>
        <taxon>Pseudomonadati</taxon>
        <taxon>Pseudomonadota</taxon>
        <taxon>Gammaproteobacteria</taxon>
        <taxon>Enterobacterales</taxon>
        <taxon>Erwiniaceae</taxon>
        <taxon>Tatumella</taxon>
    </lineage>
</organism>
<dbReference type="Proteomes" id="UP001596230">
    <property type="component" value="Unassembled WGS sequence"/>
</dbReference>
<dbReference type="RefSeq" id="WP_212713518.1">
    <property type="nucleotide sequence ID" value="NZ_JBHSUB010000001.1"/>
</dbReference>
<evidence type="ECO:0000256" key="1">
    <source>
        <dbReference type="SAM" id="SignalP"/>
    </source>
</evidence>
<accession>A0ABW1VWA9</accession>
<protein>
    <submittedName>
        <fullName evidence="2">DNA utilization family protein</fullName>
    </submittedName>
</protein>
<evidence type="ECO:0000313" key="2">
    <source>
        <dbReference type="EMBL" id="MFC6376667.1"/>
    </source>
</evidence>
<keyword evidence="1" id="KW-0732">Signal</keyword>
<gene>
    <name evidence="2" type="ORF">ACFP9W_00810</name>
</gene>
<name>A0ABW1VWA9_9GAMM</name>
<evidence type="ECO:0000313" key="3">
    <source>
        <dbReference type="Proteomes" id="UP001596230"/>
    </source>
</evidence>
<reference evidence="3" key="1">
    <citation type="journal article" date="2019" name="Int. J. Syst. Evol. Microbiol.">
        <title>The Global Catalogue of Microorganisms (GCM) 10K type strain sequencing project: providing services to taxonomists for standard genome sequencing and annotation.</title>
        <authorList>
            <consortium name="The Broad Institute Genomics Platform"/>
            <consortium name="The Broad Institute Genome Sequencing Center for Infectious Disease"/>
            <person name="Wu L."/>
            <person name="Ma J."/>
        </authorList>
    </citation>
    <scope>NUCLEOTIDE SEQUENCE [LARGE SCALE GENOMIC DNA]</scope>
    <source>
        <strain evidence="3">CGMCC 1.18518</strain>
    </source>
</reference>
<sequence length="116" mass="13141">MTRAWLWCLSLILSAAQAEDRDPFQPPASRPQCQLPEKSGARKWRLQGTLSDQTHQAAYITGPDGGHYFLQVGEYLPGTAWKAESIHRGKVLFRNTPACDKPFWQLSLTRESPDEE</sequence>
<comment type="caution">
    <text evidence="2">The sequence shown here is derived from an EMBL/GenBank/DDBJ whole genome shotgun (WGS) entry which is preliminary data.</text>
</comment>